<dbReference type="AlphaFoldDB" id="A0A022S1Z4"/>
<dbReference type="PANTHER" id="PTHR33265">
    <property type="entry name" value="AVR9/CF-9 RAPIDLY ELICITED PROTEIN-RELATED"/>
    <property type="match status" value="1"/>
</dbReference>
<dbReference type="InterPro" id="IPR008480">
    <property type="entry name" value="DUF761_pln"/>
</dbReference>
<dbReference type="STRING" id="4155.A0A022S1Z4"/>
<keyword evidence="2" id="KW-1185">Reference proteome</keyword>
<reference evidence="1 2" key="1">
    <citation type="journal article" date="2013" name="Proc. Natl. Acad. Sci. U.S.A.">
        <title>Fine-scale variation in meiotic recombination in Mimulus inferred from population shotgun sequencing.</title>
        <authorList>
            <person name="Hellsten U."/>
            <person name="Wright K.M."/>
            <person name="Jenkins J."/>
            <person name="Shu S."/>
            <person name="Yuan Y."/>
            <person name="Wessler S.R."/>
            <person name="Schmutz J."/>
            <person name="Willis J.H."/>
            <person name="Rokhsar D.S."/>
        </authorList>
    </citation>
    <scope>NUCLEOTIDE SEQUENCE [LARGE SCALE GENOMIC DNA]</scope>
    <source>
        <strain evidence="2">cv. DUN x IM62</strain>
    </source>
</reference>
<dbReference type="Proteomes" id="UP000030748">
    <property type="component" value="Unassembled WGS sequence"/>
</dbReference>
<dbReference type="PANTHER" id="PTHR33265:SF5">
    <property type="entry name" value="COTTON FIBER PROTEIN"/>
    <property type="match status" value="1"/>
</dbReference>
<organism evidence="1 2">
    <name type="scientific">Erythranthe guttata</name>
    <name type="common">Yellow monkey flower</name>
    <name type="synonym">Mimulus guttatus</name>
    <dbReference type="NCBI Taxonomy" id="4155"/>
    <lineage>
        <taxon>Eukaryota</taxon>
        <taxon>Viridiplantae</taxon>
        <taxon>Streptophyta</taxon>
        <taxon>Embryophyta</taxon>
        <taxon>Tracheophyta</taxon>
        <taxon>Spermatophyta</taxon>
        <taxon>Magnoliopsida</taxon>
        <taxon>eudicotyledons</taxon>
        <taxon>Gunneridae</taxon>
        <taxon>Pentapetalae</taxon>
        <taxon>asterids</taxon>
        <taxon>lamiids</taxon>
        <taxon>Lamiales</taxon>
        <taxon>Phrymaceae</taxon>
        <taxon>Erythranthe</taxon>
    </lineage>
</organism>
<protein>
    <submittedName>
        <fullName evidence="1">Uncharacterized protein</fullName>
    </submittedName>
</protein>
<dbReference type="Pfam" id="PF05553">
    <property type="entry name" value="DUF761"/>
    <property type="match status" value="1"/>
</dbReference>
<evidence type="ECO:0000313" key="1">
    <source>
        <dbReference type="EMBL" id="EYU46787.1"/>
    </source>
</evidence>
<proteinExistence type="predicted"/>
<gene>
    <name evidence="1" type="ORF">MIMGU_mgv1a023036mg</name>
</gene>
<dbReference type="EMBL" id="KI630171">
    <property type="protein sequence ID" value="EYU46787.1"/>
    <property type="molecule type" value="Genomic_DNA"/>
</dbReference>
<dbReference type="eggNOG" id="ENOG502S0U1">
    <property type="taxonomic scope" value="Eukaryota"/>
</dbReference>
<sequence length="161" mass="19128">MWKKSSVRGGWNILRLSLQWAKKGGIFKNRHIVNLRVITRIIKKVTDSNEHNRGALVYGDREFSFEDTPVVHVKMHRPCSSLRFKMPCIVKPQVDFDCDEDYYDENSHVWCEDSDDFVEEEEYYDEAIDVKAEMFIAKFYEQMKLQRDISSIKRKLNLQNA</sequence>
<name>A0A022S1Z4_ERYGU</name>
<evidence type="ECO:0000313" key="2">
    <source>
        <dbReference type="Proteomes" id="UP000030748"/>
    </source>
</evidence>
<accession>A0A022S1Z4</accession>